<dbReference type="InterPro" id="IPR007359">
    <property type="entry name" value="SigmaE_reg_RseC_MucC"/>
</dbReference>
<reference evidence="4" key="3">
    <citation type="submission" date="2015-03" db="EMBL/GenBank/DDBJ databases">
        <authorList>
            <consortium name="Pathogen Informatics"/>
        </authorList>
    </citation>
    <scope>NUCLEOTIDE SEQUENCE [LARGE SCALE GENOMIC DNA]</scope>
    <source>
        <strain evidence="4">IP27925</strain>
    </source>
</reference>
<dbReference type="NCBIfam" id="NF008115">
    <property type="entry name" value="PRK10862.1"/>
    <property type="match status" value="1"/>
</dbReference>
<dbReference type="Proteomes" id="UP000069914">
    <property type="component" value="Chromosome"/>
</dbReference>
<evidence type="ECO:0000256" key="1">
    <source>
        <dbReference type="SAM" id="Phobius"/>
    </source>
</evidence>
<keyword evidence="1" id="KW-0812">Transmembrane</keyword>
<dbReference type="InterPro" id="IPR026268">
    <property type="entry name" value="RseC"/>
</dbReference>
<keyword evidence="1" id="KW-0472">Membrane</keyword>
<dbReference type="KEGG" id="yak:ACZ76_04010"/>
<dbReference type="GeneID" id="61903576"/>
<dbReference type="Pfam" id="PF04246">
    <property type="entry name" value="RseC_MucC"/>
    <property type="match status" value="1"/>
</dbReference>
<evidence type="ECO:0000313" key="3">
    <source>
        <dbReference type="EMBL" id="CNL62292.1"/>
    </source>
</evidence>
<protein>
    <submittedName>
        <fullName evidence="3">SoxR reducing system protein RseC</fullName>
    </submittedName>
</protein>
<reference evidence="3" key="2">
    <citation type="submission" date="2015-03" db="EMBL/GenBank/DDBJ databases">
        <authorList>
            <person name="Murphy D."/>
        </authorList>
    </citation>
    <scope>NUCLEOTIDE SEQUENCE [LARGE SCALE GENOMIC DNA]</scope>
    <source>
        <strain evidence="3">IP27925</strain>
    </source>
</reference>
<dbReference type="PANTHER" id="PTHR35867:SF1">
    <property type="entry name" value="PROTEIN RSEC"/>
    <property type="match status" value="1"/>
</dbReference>
<accession>A0A0T9UR07</accession>
<dbReference type="EMBL" id="CP011975">
    <property type="protein sequence ID" value="AKP32774.1"/>
    <property type="molecule type" value="Genomic_DNA"/>
</dbReference>
<evidence type="ECO:0000313" key="4">
    <source>
        <dbReference type="Proteomes" id="UP000040088"/>
    </source>
</evidence>
<dbReference type="EMBL" id="CQEM01000017">
    <property type="protein sequence ID" value="CNL62292.1"/>
    <property type="molecule type" value="Genomic_DNA"/>
</dbReference>
<gene>
    <name evidence="3" type="primary">rseC</name>
    <name evidence="2" type="ORF">ACZ76_04010</name>
    <name evidence="3" type="ORF">ERS008460_03365</name>
</gene>
<dbReference type="PANTHER" id="PTHR35867">
    <property type="entry name" value="PROTEIN RSEC"/>
    <property type="match status" value="1"/>
</dbReference>
<proteinExistence type="predicted"/>
<dbReference type="RefSeq" id="WP_048617034.1">
    <property type="nucleotide sequence ID" value="NZ_CABHQD010000330.1"/>
</dbReference>
<reference evidence="2 5" key="1">
    <citation type="journal article" date="2015" name="Genome Announc.">
        <title>De Novo Genome Sequence of Yersinia aleksiciae Y159T.</title>
        <authorList>
            <person name="Sprague L.D."/>
            <person name="Neubauer H."/>
        </authorList>
    </citation>
    <scope>NUCLEOTIDE SEQUENCE [LARGE SCALE GENOMIC DNA]</scope>
    <source>
        <strain evidence="2 5">159</strain>
    </source>
</reference>
<feature type="transmembrane region" description="Helical" evidence="1">
    <location>
        <begin position="80"/>
        <end position="98"/>
    </location>
</feature>
<feature type="transmembrane region" description="Helical" evidence="1">
    <location>
        <begin position="104"/>
        <end position="121"/>
    </location>
</feature>
<sequence>MMKEWATVISWKNGIALLRCEPQSGCGSCNARSGCGSHLLNELGPESDHQLQISISQPLEPGQRVEVGISEGSLLRSASLVYLTPLAGLIAGGALFQALFVTDAFTALGAISGASLGFLLAKKLAARIEGQSDYQPTVLQIGLPPTAIRIQQEQ</sequence>
<keyword evidence="1" id="KW-1133">Transmembrane helix</keyword>
<evidence type="ECO:0000313" key="5">
    <source>
        <dbReference type="Proteomes" id="UP000069914"/>
    </source>
</evidence>
<name>A0A0T9UR07_YERAE</name>
<organism evidence="3 4">
    <name type="scientific">Yersinia aleksiciae</name>
    <dbReference type="NCBI Taxonomy" id="263819"/>
    <lineage>
        <taxon>Bacteria</taxon>
        <taxon>Pseudomonadati</taxon>
        <taxon>Pseudomonadota</taxon>
        <taxon>Gammaproteobacteria</taxon>
        <taxon>Enterobacterales</taxon>
        <taxon>Yersiniaceae</taxon>
        <taxon>Yersinia</taxon>
    </lineage>
</organism>
<dbReference type="Proteomes" id="UP000040088">
    <property type="component" value="Unassembled WGS sequence"/>
</dbReference>
<dbReference type="AlphaFoldDB" id="A0A0T9UR07"/>
<dbReference type="STRING" id="28152.CH54_1503"/>
<dbReference type="OrthoDB" id="9795854at2"/>
<evidence type="ECO:0000313" key="2">
    <source>
        <dbReference type="EMBL" id="AKP32774.1"/>
    </source>
</evidence>
<keyword evidence="5" id="KW-1185">Reference proteome</keyword>
<dbReference type="PIRSF" id="PIRSF004923">
    <property type="entry name" value="RseC"/>
    <property type="match status" value="1"/>
</dbReference>